<organism evidence="3 4">
    <name type="scientific">Sedimenticola thiotaurini</name>
    <dbReference type="NCBI Taxonomy" id="1543721"/>
    <lineage>
        <taxon>Bacteria</taxon>
        <taxon>Pseudomonadati</taxon>
        <taxon>Pseudomonadota</taxon>
        <taxon>Gammaproteobacteria</taxon>
        <taxon>Chromatiales</taxon>
        <taxon>Sedimenticolaceae</taxon>
        <taxon>Sedimenticola</taxon>
    </lineage>
</organism>
<dbReference type="InterPro" id="IPR011852">
    <property type="entry name" value="TRAP_TAXI"/>
</dbReference>
<keyword evidence="2" id="KW-1133">Transmembrane helix</keyword>
<comment type="caution">
    <text evidence="3">The sequence shown here is derived from an EMBL/GenBank/DDBJ whole genome shotgun (WGS) entry which is preliminary data.</text>
</comment>
<evidence type="ECO:0000256" key="1">
    <source>
        <dbReference type="SAM" id="MobiDB-lite"/>
    </source>
</evidence>
<accession>A0A558DF46</accession>
<feature type="transmembrane region" description="Helical" evidence="2">
    <location>
        <begin position="29"/>
        <end position="50"/>
    </location>
</feature>
<reference evidence="3 4" key="1">
    <citation type="submission" date="2019-07" db="EMBL/GenBank/DDBJ databases">
        <title>The pathways for chlorine oxyanion respiration interact through the shared metabolite chlorate.</title>
        <authorList>
            <person name="Barnum T.P."/>
            <person name="Cheng Y."/>
            <person name="Hill K.A."/>
            <person name="Lucas L.N."/>
            <person name="Carlson H.K."/>
            <person name="Coates J.D."/>
        </authorList>
    </citation>
    <scope>NUCLEOTIDE SEQUENCE [LARGE SCALE GENOMIC DNA]</scope>
    <source>
        <strain evidence="3">BK-3</strain>
    </source>
</reference>
<evidence type="ECO:0000313" key="3">
    <source>
        <dbReference type="EMBL" id="TVT59640.1"/>
    </source>
</evidence>
<keyword evidence="2" id="KW-0812">Transmembrane</keyword>
<feature type="transmembrane region" description="Helical" evidence="2">
    <location>
        <begin position="352"/>
        <end position="371"/>
    </location>
</feature>
<dbReference type="AlphaFoldDB" id="A0A558DF46"/>
<dbReference type="NCBIfam" id="TIGR02122">
    <property type="entry name" value="TRAP_TAXI"/>
    <property type="match status" value="1"/>
</dbReference>
<name>A0A558DF46_9GAMM</name>
<dbReference type="SUPFAM" id="SSF53850">
    <property type="entry name" value="Periplasmic binding protein-like II"/>
    <property type="match status" value="1"/>
</dbReference>
<dbReference type="PANTHER" id="PTHR42941">
    <property type="entry name" value="SLL1037 PROTEIN"/>
    <property type="match status" value="1"/>
</dbReference>
<gene>
    <name evidence="3" type="ORF">FHK82_01280</name>
</gene>
<feature type="region of interest" description="Disordered" evidence="1">
    <location>
        <begin position="1"/>
        <end position="24"/>
    </location>
</feature>
<evidence type="ECO:0000256" key="2">
    <source>
        <dbReference type="SAM" id="Phobius"/>
    </source>
</evidence>
<proteinExistence type="predicted"/>
<dbReference type="Gene3D" id="3.40.190.10">
    <property type="entry name" value="Periplasmic binding protein-like II"/>
    <property type="match status" value="2"/>
</dbReference>
<evidence type="ECO:0000313" key="4">
    <source>
        <dbReference type="Proteomes" id="UP000317355"/>
    </source>
</evidence>
<sequence length="448" mass="50560">MWVIVEGETGSQDTALSKERKPNNNKHSISIFGPAIVLVLIGFILTYQFVQPAPPNQIRIASGQKEGAYYLFAQRYQKRLQQEKIQLDVVNTAGSIENIQRLISGDVQAALVQGGTASGSDAELTLRSLGSLYFEPIWVFHRKTLTVTHLTDLLAKRIAIGAEGSGTRPLALLLLAENDINLSNTPLMELGGRAAADALLNGEIEAAFFVASPMSPVVRALLDSDQIQLMNFERADAYTRTHRFLSSVTLPEGVISMRRNLPAQKTTLLAASANLVVREDLHPALMDLLLQAAQEVHNRGGWFEHKGEFPAPDYLIYPLNSEAERFYKYGPPLLQRYLPFWAATLIDRLKVMLLPFLALMIPLIKIMPPIYRWRMRSRIYRWYKQVLEIDRRLFLAEADLGQAQTELAKIEYEASHIDIPLSYAEELYDLRLHISLIQQKLDRLQQNA</sequence>
<dbReference type="Pfam" id="PF16868">
    <property type="entry name" value="NMT1_3"/>
    <property type="match status" value="1"/>
</dbReference>
<dbReference type="PANTHER" id="PTHR42941:SF1">
    <property type="entry name" value="SLL1037 PROTEIN"/>
    <property type="match status" value="1"/>
</dbReference>
<dbReference type="Proteomes" id="UP000317355">
    <property type="component" value="Unassembled WGS sequence"/>
</dbReference>
<dbReference type="EMBL" id="VMRY01000003">
    <property type="protein sequence ID" value="TVT59640.1"/>
    <property type="molecule type" value="Genomic_DNA"/>
</dbReference>
<protein>
    <submittedName>
        <fullName evidence="3">TAXI family TRAP transporter solute-binding subunit</fullName>
    </submittedName>
</protein>
<keyword evidence="2" id="KW-0472">Membrane</keyword>